<proteinExistence type="predicted"/>
<accession>A0A4V4GRF3</accession>
<dbReference type="EMBL" id="STFG01000009">
    <property type="protein sequence ID" value="THU01036.1"/>
    <property type="molecule type" value="Genomic_DNA"/>
</dbReference>
<reference evidence="2 3" key="1">
    <citation type="journal article" date="2015" name="Antonie Van Leeuwenhoek">
        <title>Lampropedia puyangensis sp. nov., isolated from symptomatic bark of Populus ? euramericana canker and emended description of Lampropedia hyalina (Ehrenberg 1832) Lee et al. 2004.</title>
        <authorList>
            <person name="Li Y."/>
            <person name="Wang T."/>
            <person name="Piao C.G."/>
            <person name="Wang L.F."/>
            <person name="Tian G.Z."/>
            <person name="Zhu T.H."/>
            <person name="Guo M.W."/>
        </authorList>
    </citation>
    <scope>NUCLEOTIDE SEQUENCE [LARGE SCALE GENOMIC DNA]</scope>
    <source>
        <strain evidence="2 3">2-bin</strain>
    </source>
</reference>
<name>A0A4V4GRF3_9BURK</name>
<feature type="region of interest" description="Disordered" evidence="1">
    <location>
        <begin position="73"/>
        <end position="92"/>
    </location>
</feature>
<evidence type="ECO:0000256" key="1">
    <source>
        <dbReference type="SAM" id="MobiDB-lite"/>
    </source>
</evidence>
<feature type="region of interest" description="Disordered" evidence="1">
    <location>
        <begin position="156"/>
        <end position="206"/>
    </location>
</feature>
<evidence type="ECO:0000313" key="3">
    <source>
        <dbReference type="Proteomes" id="UP000308917"/>
    </source>
</evidence>
<dbReference type="Proteomes" id="UP000308917">
    <property type="component" value="Unassembled WGS sequence"/>
</dbReference>
<evidence type="ECO:0000313" key="2">
    <source>
        <dbReference type="EMBL" id="THU01036.1"/>
    </source>
</evidence>
<feature type="compositionally biased region" description="Basic and acidic residues" evidence="1">
    <location>
        <begin position="156"/>
        <end position="169"/>
    </location>
</feature>
<sequence>MSVKNPLASVWSINAILLAVLAVWWFSLIQSTWQPPAPLIPDYSSALEGAELPGQLKADQYPSIVSQPLFESDRQWPKPAPKEEKAPEPQAPVKDALDGIVLQGIYDQASSGMAIFSVEGKSHRLKVGESYEGWTLNKVEPLSASFSHATHGEKSVELKRKIIPDEAKQSSETSSRSQGSNTPKVNQNTPPSRPAPARRSAPVGLL</sequence>
<organism evidence="2 3">
    <name type="scientific">Lampropedia puyangensis</name>
    <dbReference type="NCBI Taxonomy" id="1330072"/>
    <lineage>
        <taxon>Bacteria</taxon>
        <taxon>Pseudomonadati</taxon>
        <taxon>Pseudomonadota</taxon>
        <taxon>Betaproteobacteria</taxon>
        <taxon>Burkholderiales</taxon>
        <taxon>Comamonadaceae</taxon>
        <taxon>Lampropedia</taxon>
    </lineage>
</organism>
<keyword evidence="3" id="KW-1185">Reference proteome</keyword>
<feature type="compositionally biased region" description="Low complexity" evidence="1">
    <location>
        <begin position="195"/>
        <end position="206"/>
    </location>
</feature>
<feature type="compositionally biased region" description="Basic and acidic residues" evidence="1">
    <location>
        <begin position="73"/>
        <end position="87"/>
    </location>
</feature>
<evidence type="ECO:0008006" key="4">
    <source>
        <dbReference type="Google" id="ProtNLM"/>
    </source>
</evidence>
<feature type="compositionally biased region" description="Low complexity" evidence="1">
    <location>
        <begin position="170"/>
        <end position="180"/>
    </location>
</feature>
<dbReference type="AlphaFoldDB" id="A0A4V4GRF3"/>
<gene>
    <name evidence="2" type="ORF">E9531_09640</name>
</gene>
<protein>
    <recommendedName>
        <fullName evidence="4">General secretion pathway protein GspN</fullName>
    </recommendedName>
</protein>
<comment type="caution">
    <text evidence="2">The sequence shown here is derived from an EMBL/GenBank/DDBJ whole genome shotgun (WGS) entry which is preliminary data.</text>
</comment>